<dbReference type="PATRIC" id="fig|1423816.3.peg.2932"/>
<accession>A0A0R1EX01</accession>
<dbReference type="AlphaFoldDB" id="A0A0R1EX01"/>
<reference evidence="1 2" key="1">
    <citation type="journal article" date="2015" name="Genome Announc.">
        <title>Expanding the biotechnology potential of lactobacilli through comparative genomics of 213 strains and associated genera.</title>
        <authorList>
            <person name="Sun Z."/>
            <person name="Harris H.M."/>
            <person name="McCann A."/>
            <person name="Guo C."/>
            <person name="Argimon S."/>
            <person name="Zhang W."/>
            <person name="Yang X."/>
            <person name="Jeffery I.B."/>
            <person name="Cooney J.C."/>
            <person name="Kagawa T.F."/>
            <person name="Liu W."/>
            <person name="Song Y."/>
            <person name="Salvetti E."/>
            <person name="Wrobel A."/>
            <person name="Rasinkangas P."/>
            <person name="Parkhill J."/>
            <person name="Rea M.C."/>
            <person name="O'Sullivan O."/>
            <person name="Ritari J."/>
            <person name="Douillard F.P."/>
            <person name="Paul Ross R."/>
            <person name="Yang R."/>
            <person name="Briner A.E."/>
            <person name="Felis G.E."/>
            <person name="de Vos W.M."/>
            <person name="Barrangou R."/>
            <person name="Klaenhammer T.R."/>
            <person name="Caufield P.W."/>
            <person name="Cui Y."/>
            <person name="Zhang H."/>
            <person name="O'Toole P.W."/>
        </authorList>
    </citation>
    <scope>NUCLEOTIDE SEQUENCE [LARGE SCALE GENOMIC DNA]</scope>
    <source>
        <strain evidence="1 2">DSM 20178</strain>
    </source>
</reference>
<evidence type="ECO:0000313" key="2">
    <source>
        <dbReference type="Proteomes" id="UP000051984"/>
    </source>
</evidence>
<comment type="caution">
    <text evidence="1">The sequence shown here is derived from an EMBL/GenBank/DDBJ whole genome shotgun (WGS) entry which is preliminary data.</text>
</comment>
<proteinExistence type="predicted"/>
<sequence>MGSFNFGATTKRTSQKNHCINSISQILVKLIQIFKSFLPFSNQITGVRWDKLYTVVFLFLL</sequence>
<organism evidence="1 2">
    <name type="scientific">Lacticaseibacillus zeae DSM 20178 = KCTC 3804</name>
    <dbReference type="NCBI Taxonomy" id="1423816"/>
    <lineage>
        <taxon>Bacteria</taxon>
        <taxon>Bacillati</taxon>
        <taxon>Bacillota</taxon>
        <taxon>Bacilli</taxon>
        <taxon>Lactobacillales</taxon>
        <taxon>Lactobacillaceae</taxon>
        <taxon>Lacticaseibacillus</taxon>
    </lineage>
</organism>
<gene>
    <name evidence="1" type="ORF">FD51_GL002817</name>
</gene>
<dbReference type="Proteomes" id="UP000051984">
    <property type="component" value="Unassembled WGS sequence"/>
</dbReference>
<name>A0A0R1EX01_LACZE</name>
<dbReference type="EMBL" id="AZCT01000007">
    <property type="protein sequence ID" value="KRK12467.1"/>
    <property type="molecule type" value="Genomic_DNA"/>
</dbReference>
<evidence type="ECO:0000313" key="1">
    <source>
        <dbReference type="EMBL" id="KRK12467.1"/>
    </source>
</evidence>
<protein>
    <submittedName>
        <fullName evidence="1">Uncharacterized protein</fullName>
    </submittedName>
</protein>